<accession>A0A7J6CGV5</accession>
<sequence length="197" mass="21163">MGKGRTAAQIHHHPAAPGNVAQGTARGEISLFEAQLRTLLDRPDYGEESKEKRRSKQDGFSSMVTVSVMVGACNAECSSGAPTVEVHPSQGHAACFGMAWDYRRSSLSGASGSCSEGQQQLRPVVCCRSTRTYCHSMAPSIKAMINRMGLFFPIASSTFSPSPFILCAQRSFSLPSTSIGKLSSRGRQMLSAILDDR</sequence>
<evidence type="ECO:0000313" key="3">
    <source>
        <dbReference type="Proteomes" id="UP000579812"/>
    </source>
</evidence>
<protein>
    <submittedName>
        <fullName evidence="2">Uncharacterized protein</fullName>
    </submittedName>
</protein>
<organism evidence="2 3">
    <name type="scientific">Onychostoma macrolepis</name>
    <dbReference type="NCBI Taxonomy" id="369639"/>
    <lineage>
        <taxon>Eukaryota</taxon>
        <taxon>Metazoa</taxon>
        <taxon>Chordata</taxon>
        <taxon>Craniata</taxon>
        <taxon>Vertebrata</taxon>
        <taxon>Euteleostomi</taxon>
        <taxon>Actinopterygii</taxon>
        <taxon>Neopterygii</taxon>
        <taxon>Teleostei</taxon>
        <taxon>Ostariophysi</taxon>
        <taxon>Cypriniformes</taxon>
        <taxon>Cyprinidae</taxon>
        <taxon>Acrossocheilinae</taxon>
        <taxon>Onychostoma</taxon>
    </lineage>
</organism>
<dbReference type="AlphaFoldDB" id="A0A7J6CGV5"/>
<feature type="region of interest" description="Disordered" evidence="1">
    <location>
        <begin position="1"/>
        <end position="23"/>
    </location>
</feature>
<name>A0A7J6CGV5_9TELE</name>
<evidence type="ECO:0000256" key="1">
    <source>
        <dbReference type="SAM" id="MobiDB-lite"/>
    </source>
</evidence>
<comment type="caution">
    <text evidence="2">The sequence shown here is derived from an EMBL/GenBank/DDBJ whole genome shotgun (WGS) entry which is preliminary data.</text>
</comment>
<reference evidence="2 3" key="1">
    <citation type="submission" date="2020-04" db="EMBL/GenBank/DDBJ databases">
        <title>Chromosome-level genome assembly of a cyprinid fish Onychostoma macrolepis by integration of Nanopore Sequencing, Bionano and Hi-C technology.</title>
        <authorList>
            <person name="Wang D."/>
        </authorList>
    </citation>
    <scope>NUCLEOTIDE SEQUENCE [LARGE SCALE GENOMIC DNA]</scope>
    <source>
        <strain evidence="2">SWU-2019</strain>
        <tissue evidence="2">Muscle</tissue>
    </source>
</reference>
<evidence type="ECO:0000313" key="2">
    <source>
        <dbReference type="EMBL" id="KAF4105843.1"/>
    </source>
</evidence>
<keyword evidence="3" id="KW-1185">Reference proteome</keyword>
<dbReference type="Proteomes" id="UP000579812">
    <property type="component" value="Unassembled WGS sequence"/>
</dbReference>
<dbReference type="EMBL" id="JAAMOB010000013">
    <property type="protein sequence ID" value="KAF4105843.1"/>
    <property type="molecule type" value="Genomic_DNA"/>
</dbReference>
<gene>
    <name evidence="2" type="ORF">G5714_013505</name>
</gene>
<proteinExistence type="predicted"/>